<comment type="similarity">
    <text evidence="1 6">Belongs to the carotenoid oxygenase family.</text>
</comment>
<dbReference type="GO" id="GO:0016121">
    <property type="term" value="P:carotene catabolic process"/>
    <property type="evidence" value="ECO:0007669"/>
    <property type="project" value="TreeGrafter"/>
</dbReference>
<organism evidence="7 8">
    <name type="scientific">Brevundimonas vancanneytii</name>
    <dbReference type="NCBI Taxonomy" id="1325724"/>
    <lineage>
        <taxon>Bacteria</taxon>
        <taxon>Pseudomonadati</taxon>
        <taxon>Pseudomonadota</taxon>
        <taxon>Alphaproteobacteria</taxon>
        <taxon>Caulobacterales</taxon>
        <taxon>Caulobacteraceae</taxon>
        <taxon>Brevundimonas</taxon>
    </lineage>
</organism>
<accession>A0A4P1K8N2</accession>
<comment type="cofactor">
    <cofactor evidence="5 6">
        <name>Fe(2+)</name>
        <dbReference type="ChEBI" id="CHEBI:29033"/>
    </cofactor>
    <text evidence="5 6">Binds 1 Fe(2+) ion per subunit.</text>
</comment>
<dbReference type="AlphaFoldDB" id="A0A4P1K8N2"/>
<dbReference type="GO" id="GO:0046872">
    <property type="term" value="F:metal ion binding"/>
    <property type="evidence" value="ECO:0007669"/>
    <property type="project" value="UniProtKB-KW"/>
</dbReference>
<reference evidence="7 8" key="1">
    <citation type="submission" date="2019-04" db="EMBL/GenBank/DDBJ databases">
        <authorList>
            <consortium name="Pathogen Informatics"/>
        </authorList>
    </citation>
    <scope>NUCLEOTIDE SEQUENCE [LARGE SCALE GENOMIC DNA]</scope>
    <source>
        <strain evidence="7 8">NCTC9239</strain>
    </source>
</reference>
<keyword evidence="8" id="KW-1185">Reference proteome</keyword>
<dbReference type="EC" id="1.13.11.-" evidence="6"/>
<feature type="binding site" evidence="5">
    <location>
        <position position="224"/>
    </location>
    <ligand>
        <name>Fe cation</name>
        <dbReference type="ChEBI" id="CHEBI:24875"/>
        <note>catalytic</note>
    </ligand>
</feature>
<keyword evidence="2 5" id="KW-0479">Metal-binding</keyword>
<dbReference type="PANTHER" id="PTHR10543">
    <property type="entry name" value="BETA-CAROTENE DIOXYGENASE"/>
    <property type="match status" value="1"/>
</dbReference>
<feature type="binding site" evidence="5">
    <location>
        <position position="288"/>
    </location>
    <ligand>
        <name>Fe cation</name>
        <dbReference type="ChEBI" id="CHEBI:24875"/>
        <note>catalytic</note>
    </ligand>
</feature>
<dbReference type="Pfam" id="PF03055">
    <property type="entry name" value="RPE65"/>
    <property type="match status" value="1"/>
</dbReference>
<keyword evidence="6" id="KW-0223">Dioxygenase</keyword>
<evidence type="ECO:0000313" key="8">
    <source>
        <dbReference type="Proteomes" id="UP000309952"/>
    </source>
</evidence>
<protein>
    <recommendedName>
        <fullName evidence="6">Dioxygenase</fullName>
        <ecNumber evidence="6">1.13.11.-</ecNumber>
    </recommendedName>
</protein>
<evidence type="ECO:0000256" key="1">
    <source>
        <dbReference type="ARBA" id="ARBA00006787"/>
    </source>
</evidence>
<dbReference type="GO" id="GO:0010436">
    <property type="term" value="F:carotenoid dioxygenase activity"/>
    <property type="evidence" value="ECO:0007669"/>
    <property type="project" value="TreeGrafter"/>
</dbReference>
<evidence type="ECO:0000256" key="2">
    <source>
        <dbReference type="ARBA" id="ARBA00022723"/>
    </source>
</evidence>
<evidence type="ECO:0000256" key="3">
    <source>
        <dbReference type="ARBA" id="ARBA00023002"/>
    </source>
</evidence>
<dbReference type="RefSeq" id="WP_167493329.1">
    <property type="nucleotide sequence ID" value="NZ_LR588407.1"/>
</dbReference>
<dbReference type="KEGG" id="bvy:NCTC9239_02206"/>
<proteinExistence type="inferred from homology"/>
<evidence type="ECO:0000256" key="4">
    <source>
        <dbReference type="ARBA" id="ARBA00023004"/>
    </source>
</evidence>
<sequence length="497" mass="56030">MTTSVIENTYRITAEEEGNDYLAGIFRPVEHEITATDMAVIGEIPLDLDGTYIRNGHNPILQPQSGRYHWFDGDSMVHSTAFKDGKAVYRNRMVLTAGLLSELEAGRGLFPGLRDGFEAEEGLKNNSGTDVVLHNGEFKTMFSRCGQPYRLDPETLATIGPDTFGGEWTKGVSAHSKVDERTGELIFFNYSFNTAPFMEYGVVGADGVLLHSTEIELPGPRLPHDCWLTENYTVLHDYPVYWDPELLKQRKKKLTFNRDLPSRYGVIPRHGSGDQIRWFEGSPGYMLHTVNAWEDGDEIVAYGYLQHEPVPTVPAGTPRVKTPNYFLSFVYTQPRLTEFRFNLKTGACTERQVDDECFEMPGINNRFMGLKTRYSYNTRVADIPFFLAQGIQKFDYELMAEVARYELPDGKYMGQPVFAARTGGVEEDDGYLVAYVADADSAEVYIWDARAIDKGPVARVLLPQRVPGGSHAYWARGEDIRQGRARRARLEATEMGS</sequence>
<dbReference type="EMBL" id="LR588407">
    <property type="protein sequence ID" value="VTO16787.1"/>
    <property type="molecule type" value="Genomic_DNA"/>
</dbReference>
<name>A0A4P1K8N2_9CAUL</name>
<feature type="binding site" evidence="5">
    <location>
        <position position="175"/>
    </location>
    <ligand>
        <name>Fe cation</name>
        <dbReference type="ChEBI" id="CHEBI:24875"/>
        <note>catalytic</note>
    </ligand>
</feature>
<keyword evidence="4 5" id="KW-0408">Iron</keyword>
<dbReference type="PANTHER" id="PTHR10543:SF89">
    <property type="entry name" value="CAROTENOID 9,10(9',10')-CLEAVAGE DIOXYGENASE 1"/>
    <property type="match status" value="1"/>
</dbReference>
<evidence type="ECO:0000256" key="5">
    <source>
        <dbReference type="PIRSR" id="PIRSR604294-1"/>
    </source>
</evidence>
<dbReference type="Proteomes" id="UP000309952">
    <property type="component" value="Chromosome"/>
</dbReference>
<gene>
    <name evidence="7" type="ORF">NCTC9239_02206</name>
</gene>
<evidence type="ECO:0000256" key="6">
    <source>
        <dbReference type="RuleBase" id="RU364048"/>
    </source>
</evidence>
<dbReference type="InterPro" id="IPR004294">
    <property type="entry name" value="Carotenoid_Oase"/>
</dbReference>
<keyword evidence="3 6" id="KW-0560">Oxidoreductase</keyword>
<evidence type="ECO:0000313" key="7">
    <source>
        <dbReference type="EMBL" id="VTO16787.1"/>
    </source>
</evidence>
<feature type="binding site" evidence="5">
    <location>
        <position position="471"/>
    </location>
    <ligand>
        <name>Fe cation</name>
        <dbReference type="ChEBI" id="CHEBI:24875"/>
        <note>catalytic</note>
    </ligand>
</feature>